<feature type="binding site" evidence="11">
    <location>
        <position position="243"/>
    </location>
    <ligand>
        <name>Mg(2+)</name>
        <dbReference type="ChEBI" id="CHEBI:18420"/>
    </ligand>
</feature>
<keyword evidence="5 11" id="KW-0479">Metal-binding</keyword>
<dbReference type="CDD" id="cd14858">
    <property type="entry name" value="TrmE_N"/>
    <property type="match status" value="1"/>
</dbReference>
<protein>
    <recommendedName>
        <fullName evidence="11">tRNA modification GTPase MnmE</fullName>
        <ecNumber evidence="11">3.6.-.-</ecNumber>
    </recommendedName>
</protein>
<sequence>MTAFFIATKLRLTMSHNDTIVAQATPPGRGGVGILRISGLKARDVAQEVLGKLPKPRYADYLPFKDVDGSALDQGIALWFPGPNSFTGEDVLELQGHGGPVILDLLLKRILTLPGVRIARPGEFSERAFLNDKLDLAQAEAIADLIDASSEQAARSALNSLQGAFSARVNHLVEALTHLRIYVEAAIDFPDEEIDFLSDGKIEAQLNGVIADLDAVRTEARQGSLLREGMKVVIAGRPNAGKSSLLNALAGREAAIVTDIAGTTRDVLREHIHIDGMPLHIIDTAGLRDASDEVERIGIERAWQEIEQADRVLFMVDGTTTDAVDPADIWPDFIARLPKNLPITVVRNKADITGETLGISEVNGHSLVRLSARTGEGVDVLRNHLKQSMGFDTNMEGGFLARRRHLQALAEAAEHLEQGKSAAIRRMGGGTAGGRVAPGAAKLKRDYWRVYLRRPAGTDFLQLLYRQITLCCPVARCLPGLQNP</sequence>
<dbReference type="Proteomes" id="UP000282086">
    <property type="component" value="Chromosome"/>
</dbReference>
<evidence type="ECO:0000256" key="1">
    <source>
        <dbReference type="ARBA" id="ARBA00004496"/>
    </source>
</evidence>
<dbReference type="HAMAP" id="MF_00379">
    <property type="entry name" value="GTPase_MnmE"/>
    <property type="match status" value="1"/>
</dbReference>
<organism evidence="14 15">
    <name type="scientific">Salmonella enterica I</name>
    <dbReference type="NCBI Taxonomy" id="59201"/>
    <lineage>
        <taxon>Bacteria</taxon>
        <taxon>Pseudomonadati</taxon>
        <taxon>Pseudomonadota</taxon>
        <taxon>Gammaproteobacteria</taxon>
        <taxon>Enterobacterales</taxon>
        <taxon>Enterobacteriaceae</taxon>
        <taxon>Salmonella</taxon>
    </lineage>
</organism>
<dbReference type="FunFam" id="3.30.1360.120:FF:000001">
    <property type="entry name" value="tRNA modification GTPase MnmE"/>
    <property type="match status" value="1"/>
</dbReference>
<keyword evidence="6 11" id="KW-0547">Nucleotide-binding</keyword>
<dbReference type="InterPro" id="IPR027368">
    <property type="entry name" value="MnmE_dom2"/>
</dbReference>
<comment type="subcellular location">
    <subcellularLocation>
        <location evidence="1 11">Cytoplasm</location>
    </subcellularLocation>
</comment>
<dbReference type="Gene3D" id="3.40.50.300">
    <property type="entry name" value="P-loop containing nucleotide triphosphate hydrolases"/>
    <property type="match status" value="1"/>
</dbReference>
<dbReference type="NCBIfam" id="TIGR00450">
    <property type="entry name" value="mnmE_trmE_thdF"/>
    <property type="match status" value="1"/>
</dbReference>
<evidence type="ECO:0000256" key="7">
    <source>
        <dbReference type="ARBA" id="ARBA00022801"/>
    </source>
</evidence>
<evidence type="ECO:0000256" key="9">
    <source>
        <dbReference type="ARBA" id="ARBA00022958"/>
    </source>
</evidence>
<dbReference type="SUPFAM" id="SSF52540">
    <property type="entry name" value="P-loop containing nucleoside triphosphate hydrolases"/>
    <property type="match status" value="1"/>
</dbReference>
<dbReference type="EMBL" id="LR134140">
    <property type="protein sequence ID" value="VDZ97099.1"/>
    <property type="molecule type" value="Genomic_DNA"/>
</dbReference>
<evidence type="ECO:0000256" key="10">
    <source>
        <dbReference type="ARBA" id="ARBA00023134"/>
    </source>
</evidence>
<comment type="cofactor">
    <cofactor evidence="11">
        <name>K(+)</name>
        <dbReference type="ChEBI" id="CHEBI:29103"/>
    </cofactor>
    <text evidence="11">Binds 1 potassium ion per subunit.</text>
</comment>
<dbReference type="InterPro" id="IPR018948">
    <property type="entry name" value="GTP-bd_TrmE_N"/>
</dbReference>
<dbReference type="Pfam" id="PF01926">
    <property type="entry name" value="MMR_HSR1"/>
    <property type="match status" value="1"/>
</dbReference>
<dbReference type="FunFam" id="3.40.50.300:FF:000249">
    <property type="entry name" value="tRNA modification GTPase MnmE"/>
    <property type="match status" value="1"/>
</dbReference>
<dbReference type="Pfam" id="PF10396">
    <property type="entry name" value="TrmE_N"/>
    <property type="match status" value="1"/>
</dbReference>
<feature type="domain" description="TrmE-type G" evidence="13">
    <location>
        <begin position="229"/>
        <end position="390"/>
    </location>
</feature>
<feature type="binding site" evidence="11">
    <location>
        <position position="239"/>
    </location>
    <ligand>
        <name>K(+)</name>
        <dbReference type="ChEBI" id="CHEBI:29103"/>
    </ligand>
</feature>
<keyword evidence="3 11" id="KW-0963">Cytoplasm</keyword>
<feature type="binding site" evidence="11">
    <location>
        <begin position="371"/>
        <end position="373"/>
    </location>
    <ligand>
        <name>GTP</name>
        <dbReference type="ChEBI" id="CHEBI:37565"/>
    </ligand>
</feature>
<dbReference type="PROSITE" id="PS51709">
    <property type="entry name" value="G_TRME"/>
    <property type="match status" value="1"/>
</dbReference>
<comment type="similarity">
    <text evidence="2 11 12">Belongs to the TRAFAC class TrmE-Era-EngA-EngB-Septin-like GTPase superfamily. TrmE GTPase family.</text>
</comment>
<keyword evidence="4 11" id="KW-0819">tRNA processing</keyword>
<dbReference type="Gene3D" id="1.20.120.430">
    <property type="entry name" value="tRNA modification GTPase MnmE domain 2"/>
    <property type="match status" value="1"/>
</dbReference>
<comment type="subunit">
    <text evidence="11">Homodimer. Heterotetramer of two MnmE and two MnmG subunits.</text>
</comment>
<reference evidence="14 15" key="1">
    <citation type="submission" date="2018-12" db="EMBL/GenBank/DDBJ databases">
        <authorList>
            <consortium name="Pathogen Informatics"/>
        </authorList>
    </citation>
    <scope>NUCLEOTIDE SEQUENCE [LARGE SCALE GENOMIC DNA]</scope>
    <source>
        <strain evidence="14 15">NCTC129</strain>
    </source>
</reference>
<dbReference type="Pfam" id="PF12631">
    <property type="entry name" value="MnmE_helical"/>
    <property type="match status" value="1"/>
</dbReference>
<feature type="binding site" evidence="11">
    <location>
        <begin position="239"/>
        <end position="244"/>
    </location>
    <ligand>
        <name>GTP</name>
        <dbReference type="ChEBI" id="CHEBI:37565"/>
    </ligand>
</feature>
<gene>
    <name evidence="11 14" type="primary">trmE</name>
    <name evidence="11" type="synonym">mnmE</name>
    <name evidence="14" type="ORF">NCTC129_03310</name>
</gene>
<proteinExistence type="inferred from homology"/>
<feature type="binding site" evidence="11">
    <location>
        <position position="264"/>
    </location>
    <ligand>
        <name>Mg(2+)</name>
        <dbReference type="ChEBI" id="CHEBI:18420"/>
    </ligand>
</feature>
<dbReference type="PANTHER" id="PTHR42714:SF2">
    <property type="entry name" value="TRNA MODIFICATION GTPASE GTPBP3, MITOCHONDRIAL"/>
    <property type="match status" value="1"/>
</dbReference>
<dbReference type="NCBIfam" id="TIGR00231">
    <property type="entry name" value="small_GTP"/>
    <property type="match status" value="1"/>
</dbReference>
<accession>A0A447N1E5</accession>
<feature type="binding site" evidence="11">
    <location>
        <begin position="348"/>
        <end position="351"/>
    </location>
    <ligand>
        <name>GTP</name>
        <dbReference type="ChEBI" id="CHEBI:37565"/>
    </ligand>
</feature>
<evidence type="ECO:0000256" key="5">
    <source>
        <dbReference type="ARBA" id="ARBA00022723"/>
    </source>
</evidence>
<keyword evidence="7 11" id="KW-0378">Hydrolase</keyword>
<dbReference type="AlphaFoldDB" id="A0A447N1E5"/>
<evidence type="ECO:0000313" key="14">
    <source>
        <dbReference type="EMBL" id="VDZ97099.1"/>
    </source>
</evidence>
<feature type="binding site" evidence="11">
    <location>
        <begin position="283"/>
        <end position="286"/>
    </location>
    <ligand>
        <name>GTP</name>
        <dbReference type="ChEBI" id="CHEBI:37565"/>
    </ligand>
</feature>
<name>A0A447N1E5_SALET</name>
<dbReference type="GO" id="GO:0046872">
    <property type="term" value="F:metal ion binding"/>
    <property type="evidence" value="ECO:0007669"/>
    <property type="project" value="UniProtKB-KW"/>
</dbReference>
<feature type="binding site" evidence="11">
    <location>
        <position position="258"/>
    </location>
    <ligand>
        <name>K(+)</name>
        <dbReference type="ChEBI" id="CHEBI:29103"/>
    </ligand>
</feature>
<dbReference type="Gene3D" id="3.30.1360.120">
    <property type="entry name" value="Probable tRNA modification gtpase trme, domain 1"/>
    <property type="match status" value="1"/>
</dbReference>
<feature type="binding site" evidence="11">
    <location>
        <position position="263"/>
    </location>
    <ligand>
        <name>K(+)</name>
        <dbReference type="ChEBI" id="CHEBI:29103"/>
    </ligand>
</feature>
<dbReference type="GO" id="GO:0002098">
    <property type="term" value="P:tRNA wobble uridine modification"/>
    <property type="evidence" value="ECO:0007669"/>
    <property type="project" value="TreeGrafter"/>
</dbReference>
<dbReference type="InterPro" id="IPR006073">
    <property type="entry name" value="GTP-bd"/>
</dbReference>
<keyword evidence="10 11" id="KW-0342">GTP-binding</keyword>
<evidence type="ECO:0000256" key="12">
    <source>
        <dbReference type="RuleBase" id="RU003313"/>
    </source>
</evidence>
<evidence type="ECO:0000256" key="11">
    <source>
        <dbReference type="HAMAP-Rule" id="MF_00379"/>
    </source>
</evidence>
<evidence type="ECO:0000256" key="8">
    <source>
        <dbReference type="ARBA" id="ARBA00022842"/>
    </source>
</evidence>
<dbReference type="InterPro" id="IPR005225">
    <property type="entry name" value="Small_GTP-bd"/>
</dbReference>
<evidence type="ECO:0000313" key="15">
    <source>
        <dbReference type="Proteomes" id="UP000282086"/>
    </source>
</evidence>
<dbReference type="NCBIfam" id="NF003661">
    <property type="entry name" value="PRK05291.1-3"/>
    <property type="match status" value="1"/>
</dbReference>
<dbReference type="InterPro" id="IPR027417">
    <property type="entry name" value="P-loop_NTPase"/>
</dbReference>
<keyword evidence="9 11" id="KW-0630">Potassium</keyword>
<evidence type="ECO:0000256" key="6">
    <source>
        <dbReference type="ARBA" id="ARBA00022741"/>
    </source>
</evidence>
<evidence type="ECO:0000256" key="2">
    <source>
        <dbReference type="ARBA" id="ARBA00011043"/>
    </source>
</evidence>
<dbReference type="GO" id="GO:0005829">
    <property type="term" value="C:cytosol"/>
    <property type="evidence" value="ECO:0007669"/>
    <property type="project" value="TreeGrafter"/>
</dbReference>
<dbReference type="InterPro" id="IPR027266">
    <property type="entry name" value="TrmE/GcvT-like"/>
</dbReference>
<dbReference type="CDD" id="cd04164">
    <property type="entry name" value="trmE"/>
    <property type="match status" value="1"/>
</dbReference>
<dbReference type="GO" id="GO:0030488">
    <property type="term" value="P:tRNA methylation"/>
    <property type="evidence" value="ECO:0007669"/>
    <property type="project" value="TreeGrafter"/>
</dbReference>
<dbReference type="PANTHER" id="PTHR42714">
    <property type="entry name" value="TRNA MODIFICATION GTPASE GTPBP3"/>
    <property type="match status" value="1"/>
</dbReference>
<dbReference type="InterPro" id="IPR025867">
    <property type="entry name" value="MnmE_helical"/>
</dbReference>
<comment type="caution">
    <text evidence="11">Lacks conserved residue(s) required for the propagation of feature annotation.</text>
</comment>
<evidence type="ECO:0000256" key="3">
    <source>
        <dbReference type="ARBA" id="ARBA00022490"/>
    </source>
</evidence>
<dbReference type="GO" id="GO:0005525">
    <property type="term" value="F:GTP binding"/>
    <property type="evidence" value="ECO:0007669"/>
    <property type="project" value="UniProtKB-UniRule"/>
</dbReference>
<feature type="binding site" evidence="11">
    <location>
        <position position="260"/>
    </location>
    <ligand>
        <name>K(+)</name>
        <dbReference type="ChEBI" id="CHEBI:29103"/>
    </ligand>
</feature>
<dbReference type="InterPro" id="IPR031168">
    <property type="entry name" value="G_TrmE"/>
</dbReference>
<evidence type="ECO:0000256" key="4">
    <source>
        <dbReference type="ARBA" id="ARBA00022694"/>
    </source>
</evidence>
<comment type="function">
    <text evidence="11">Exhibits a very high intrinsic GTPase hydrolysis rate. Involved in the addition of a carboxymethylaminomethyl (cmnm) group at the wobble position (U34) of certain tRNAs, forming tRNA-cmnm(5)s(2)U34.</text>
</comment>
<keyword evidence="8 11" id="KW-0460">Magnesium</keyword>
<feature type="binding site" evidence="11">
    <location>
        <begin position="258"/>
        <end position="264"/>
    </location>
    <ligand>
        <name>GTP</name>
        <dbReference type="ChEBI" id="CHEBI:37565"/>
    </ligand>
</feature>
<dbReference type="EC" id="3.6.-.-" evidence="11"/>
<dbReference type="InterPro" id="IPR004520">
    <property type="entry name" value="GTPase_MnmE"/>
</dbReference>
<evidence type="ECO:0000259" key="13">
    <source>
        <dbReference type="PROSITE" id="PS51709"/>
    </source>
</evidence>
<dbReference type="GO" id="GO:0003924">
    <property type="term" value="F:GTPase activity"/>
    <property type="evidence" value="ECO:0007669"/>
    <property type="project" value="UniProtKB-UniRule"/>
</dbReference>